<name>A0ABS5K2F9_9BACT</name>
<sequence>FLFFNSCDNFIVKKFHMFTVYVLFSPNFNKIFIGFTSSLNKRVLSHNEKATKRWSIKYRPWKLIYQEDFIEKSDAMRREKELKSHRGRDFIWQIIH</sequence>
<comment type="similarity">
    <text evidence="1">Belongs to the UPF0213 family.</text>
</comment>
<keyword evidence="4" id="KW-1185">Reference proteome</keyword>
<evidence type="ECO:0000259" key="2">
    <source>
        <dbReference type="PROSITE" id="PS50164"/>
    </source>
</evidence>
<dbReference type="PANTHER" id="PTHR34477:SF5">
    <property type="entry name" value="BSL5627 PROTEIN"/>
    <property type="match status" value="1"/>
</dbReference>
<dbReference type="InterPro" id="IPR000305">
    <property type="entry name" value="GIY-YIG_endonuc"/>
</dbReference>
<protein>
    <submittedName>
        <fullName evidence="3">GIY-YIG nuclease family protein</fullName>
    </submittedName>
</protein>
<dbReference type="CDD" id="cd10449">
    <property type="entry name" value="GIY-YIG_SLX1_like"/>
    <property type="match status" value="1"/>
</dbReference>
<feature type="domain" description="GIY-YIG" evidence="2">
    <location>
        <begin position="16"/>
        <end position="92"/>
    </location>
</feature>
<dbReference type="PANTHER" id="PTHR34477">
    <property type="entry name" value="UPF0213 PROTEIN YHBQ"/>
    <property type="match status" value="1"/>
</dbReference>
<dbReference type="RefSeq" id="WP_212220964.1">
    <property type="nucleotide sequence ID" value="NZ_JAGUCO010000119.1"/>
</dbReference>
<comment type="caution">
    <text evidence="3">The sequence shown here is derived from an EMBL/GenBank/DDBJ whole genome shotgun (WGS) entry which is preliminary data.</text>
</comment>
<dbReference type="Pfam" id="PF01541">
    <property type="entry name" value="GIY-YIG"/>
    <property type="match status" value="1"/>
</dbReference>
<dbReference type="Proteomes" id="UP000708576">
    <property type="component" value="Unassembled WGS sequence"/>
</dbReference>
<dbReference type="InterPro" id="IPR050190">
    <property type="entry name" value="UPF0213_domain"/>
</dbReference>
<gene>
    <name evidence="3" type="ORF">KEM10_23935</name>
</gene>
<dbReference type="InterPro" id="IPR035901">
    <property type="entry name" value="GIY-YIG_endonuc_sf"/>
</dbReference>
<dbReference type="SUPFAM" id="SSF82771">
    <property type="entry name" value="GIY-YIG endonuclease"/>
    <property type="match status" value="1"/>
</dbReference>
<organism evidence="3 4">
    <name type="scientific">Carboxylicivirga linearis</name>
    <dbReference type="NCBI Taxonomy" id="1628157"/>
    <lineage>
        <taxon>Bacteria</taxon>
        <taxon>Pseudomonadati</taxon>
        <taxon>Bacteroidota</taxon>
        <taxon>Bacteroidia</taxon>
        <taxon>Marinilabiliales</taxon>
        <taxon>Marinilabiliaceae</taxon>
        <taxon>Carboxylicivirga</taxon>
    </lineage>
</organism>
<dbReference type="PROSITE" id="PS50164">
    <property type="entry name" value="GIY_YIG"/>
    <property type="match status" value="1"/>
</dbReference>
<proteinExistence type="inferred from homology"/>
<evidence type="ECO:0000313" key="4">
    <source>
        <dbReference type="Proteomes" id="UP000708576"/>
    </source>
</evidence>
<feature type="non-terminal residue" evidence="3">
    <location>
        <position position="1"/>
    </location>
</feature>
<dbReference type="Gene3D" id="3.40.1440.10">
    <property type="entry name" value="GIY-YIG endonuclease"/>
    <property type="match status" value="1"/>
</dbReference>
<accession>A0ABS5K2F9</accession>
<evidence type="ECO:0000313" key="3">
    <source>
        <dbReference type="EMBL" id="MBS2101352.1"/>
    </source>
</evidence>
<dbReference type="EMBL" id="JAGUCO010000119">
    <property type="protein sequence ID" value="MBS2101352.1"/>
    <property type="molecule type" value="Genomic_DNA"/>
</dbReference>
<evidence type="ECO:0000256" key="1">
    <source>
        <dbReference type="ARBA" id="ARBA00007435"/>
    </source>
</evidence>
<reference evidence="3 4" key="1">
    <citation type="journal article" date="2015" name="Int. J. Syst. Evol. Microbiol.">
        <title>Carboxylicivirga linearis sp. nov., isolated from a sea cucumber culture pond.</title>
        <authorList>
            <person name="Wang F.Q."/>
            <person name="Zhou Y.X."/>
            <person name="Lin X.Z."/>
            <person name="Chen G.J."/>
            <person name="Du Z.J."/>
        </authorList>
    </citation>
    <scope>NUCLEOTIDE SEQUENCE [LARGE SCALE GENOMIC DNA]</scope>
    <source>
        <strain evidence="3 4">FB218</strain>
    </source>
</reference>